<organism evidence="2 3">
    <name type="scientific">Leishmania major</name>
    <dbReference type="NCBI Taxonomy" id="5664"/>
    <lineage>
        <taxon>Eukaryota</taxon>
        <taxon>Discoba</taxon>
        <taxon>Euglenozoa</taxon>
        <taxon>Kinetoplastea</taxon>
        <taxon>Metakinetoplastina</taxon>
        <taxon>Trypanosomatida</taxon>
        <taxon>Trypanosomatidae</taxon>
        <taxon>Leishmaniinae</taxon>
        <taxon>Leishmania</taxon>
    </lineage>
</organism>
<dbReference type="InParanoid" id="Q4Q8C1"/>
<name>Q4Q8C1_LEIMA</name>
<feature type="compositionally biased region" description="Low complexity" evidence="1">
    <location>
        <begin position="32"/>
        <end position="42"/>
    </location>
</feature>
<reference evidence="2 3" key="1">
    <citation type="journal article" date="2005" name="Science">
        <title>The genome of the kinetoplastid parasite, Leishmania major.</title>
        <authorList>
            <person name="Ivens A.C."/>
            <person name="Peacock C.S."/>
            <person name="Worthey E.A."/>
            <person name="Murphy L."/>
            <person name="Aggarwal G."/>
            <person name="Berriman M."/>
            <person name="Sisk E."/>
            <person name="Rajandream M.A."/>
            <person name="Adlem E."/>
            <person name="Aert R."/>
            <person name="Anupama A."/>
            <person name="Apostolou Z."/>
            <person name="Attipoe P."/>
            <person name="Bason N."/>
            <person name="Bauser C."/>
            <person name="Beck A."/>
            <person name="Beverley S.M."/>
            <person name="Bianchettin G."/>
            <person name="Borzym K."/>
            <person name="Bothe G."/>
            <person name="Bruschi C.V."/>
            <person name="Collins M."/>
            <person name="Cadag E."/>
            <person name="Ciarloni L."/>
            <person name="Clayton C."/>
            <person name="Coulson R.M."/>
            <person name="Cronin A."/>
            <person name="Cruz A.K."/>
            <person name="Davies R.M."/>
            <person name="De Gaudenzi J."/>
            <person name="Dobson D.E."/>
            <person name="Duesterhoeft A."/>
            <person name="Fazelina G."/>
            <person name="Fosker N."/>
            <person name="Frasch A.C."/>
            <person name="Fraser A."/>
            <person name="Fuchs M."/>
            <person name="Gabel C."/>
            <person name="Goble A."/>
            <person name="Goffeau A."/>
            <person name="Harris D."/>
            <person name="Hertz-Fowler C."/>
            <person name="Hilbert H."/>
            <person name="Horn D."/>
            <person name="Huang Y."/>
            <person name="Klages S."/>
            <person name="Knights A."/>
            <person name="Kube M."/>
            <person name="Larke N."/>
            <person name="Litvin L."/>
            <person name="Lord A."/>
            <person name="Louie T."/>
            <person name="Marra M."/>
            <person name="Masuy D."/>
            <person name="Matthews K."/>
            <person name="Michaeli S."/>
            <person name="Mottram J.C."/>
            <person name="Muller-Auer S."/>
            <person name="Munden H."/>
            <person name="Nelson S."/>
            <person name="Norbertczak H."/>
            <person name="Oliver K."/>
            <person name="O'neil S."/>
            <person name="Pentony M."/>
            <person name="Pohl T.M."/>
            <person name="Price C."/>
            <person name="Purnelle B."/>
            <person name="Quail M.A."/>
            <person name="Rabbinowitsch E."/>
            <person name="Reinhardt R."/>
            <person name="Rieger M."/>
            <person name="Rinta J."/>
            <person name="Robben J."/>
            <person name="Robertson L."/>
            <person name="Ruiz J.C."/>
            <person name="Rutter S."/>
            <person name="Saunders D."/>
            <person name="Schafer M."/>
            <person name="Schein J."/>
            <person name="Schwartz D.C."/>
            <person name="Seeger K."/>
            <person name="Seyler A."/>
            <person name="Sharp S."/>
            <person name="Shin H."/>
            <person name="Sivam D."/>
            <person name="Squares R."/>
            <person name="Squares S."/>
            <person name="Tosato V."/>
            <person name="Vogt C."/>
            <person name="Volckaert G."/>
            <person name="Wambutt R."/>
            <person name="Warren T."/>
            <person name="Wedler H."/>
            <person name="Woodward J."/>
            <person name="Zhou S."/>
            <person name="Zimmermann W."/>
            <person name="Smith D.F."/>
            <person name="Blackwell J.M."/>
            <person name="Stuart K.D."/>
            <person name="Barrell B."/>
            <person name="Myler P.J."/>
        </authorList>
    </citation>
    <scope>NUCLEOTIDE SEQUENCE [LARGE SCALE GENOMIC DNA]</scope>
    <source>
        <strain evidence="3">MHOM/IL/81/Friedlin</strain>
    </source>
</reference>
<dbReference type="EMBL" id="FR796424">
    <property type="protein sequence ID" value="CAJ05443.1"/>
    <property type="molecule type" value="Genomic_DNA"/>
</dbReference>
<dbReference type="AlphaFoldDB" id="Q4Q8C1"/>
<feature type="compositionally biased region" description="Pro residues" evidence="1">
    <location>
        <begin position="8"/>
        <end position="18"/>
    </location>
</feature>
<dbReference type="eggNOG" id="ENOG502S9W9">
    <property type="taxonomic scope" value="Eukaryota"/>
</dbReference>
<feature type="region of interest" description="Disordered" evidence="1">
    <location>
        <begin position="233"/>
        <end position="252"/>
    </location>
</feature>
<dbReference type="RefSeq" id="XP_001684427.1">
    <property type="nucleotide sequence ID" value="XM_001684375.1"/>
</dbReference>
<dbReference type="KEGG" id="lma:LMJF_28_1450"/>
<evidence type="ECO:0000313" key="2">
    <source>
        <dbReference type="EMBL" id="CAJ05443.1"/>
    </source>
</evidence>
<feature type="compositionally biased region" description="Polar residues" evidence="1">
    <location>
        <begin position="242"/>
        <end position="251"/>
    </location>
</feature>
<dbReference type="VEuPathDB" id="TriTrypDB:LMJSD75_280021800"/>
<keyword evidence="3" id="KW-1185">Reference proteome</keyword>
<dbReference type="VEuPathDB" id="TriTrypDB:LMJFC_280022600"/>
<gene>
    <name evidence="2" type="ORF">LMJF_28_1450</name>
</gene>
<protein>
    <submittedName>
        <fullName evidence="2">Uncharacterized protein</fullName>
    </submittedName>
</protein>
<sequence length="743" mass="77889">MLDRDCLRPPPYPSPSPSPLVDTAPREVRVSAAEAQTSGAAAPTQEGIHKGCMRGNASSKGMRITDRGDARRCALAHAQGDSTTNAAHVRRLSVLFVRSGLSEDRRDEASIAAPGSAAPGGADVVDVDAFSSTDANGEEDMGRVAVVPAHTPRVGHLSLRDAVVLSYRGASDDYVMHHRTVAASCGHGVPPSPVDELLSVATEDSRVLLRRSGLTTEPRTSDVPAVHMWRGCNDDDDEEVQQGESRASMRQSRGGDQFLVWDDCARSLSGVPPAHLSSAIPTTVSSACWKQESSVLLEHARGTLHRVRPRCGTFSATVSSPSPTQQRPLGSSSACGRCQADFVALSMNSLSLVQSREYGADLAAVHHTAFACEMSANAICMDDWGPHSTVVGFSDGTLRVVDWRMPARGSSLHADNAAADNEETHVALCTHVPQPLWMRHGGRLAAAAASVAGVLSCCAFEDSFRVVCGLGDASGAVVMADLRRPESGTRLGRRRTRAEQQAAQHLFAEAGGQSPTGRAVTDIQRDPSCFGRIGLVDVTGRATLTTVAALEVSSGGSAAVPSKRCRTKDRAGVPSYLGTTAAARPRLPLPPSPWSVLERLGSLSQTASRSAVLTTILHSIHGDPQRPVIYTVNAQGGSFRTPFPAHPRPRCAFSDDGRHFAHIATKSALTATLRCAGARSGALGGGPSFSPPPGISATHVQFVPSTASGQAALTPSPLIAVSCVDGLLCFDTGDGHTLAMPIT</sequence>
<evidence type="ECO:0000313" key="3">
    <source>
        <dbReference type="Proteomes" id="UP000000542"/>
    </source>
</evidence>
<dbReference type="OMA" id="CMDDWGP"/>
<dbReference type="VEuPathDB" id="TriTrypDB:LMJLV39_280022300"/>
<dbReference type="VEuPathDB" id="TriTrypDB:LmjF.28.1450"/>
<feature type="region of interest" description="Disordered" evidence="1">
    <location>
        <begin position="1"/>
        <end position="63"/>
    </location>
</feature>
<dbReference type="GeneID" id="5653356"/>
<accession>Q4Q8C1</accession>
<evidence type="ECO:0000256" key="1">
    <source>
        <dbReference type="SAM" id="MobiDB-lite"/>
    </source>
</evidence>
<reference evidence="2 3" key="2">
    <citation type="journal article" date="2011" name="Genome Res.">
        <title>Chromosome and gene copy number variation allow major structural change between species and strains of Leishmania.</title>
        <authorList>
            <person name="Rogers M.B."/>
            <person name="Hilley J.D."/>
            <person name="Dickens N.J."/>
            <person name="Wilkes J."/>
            <person name="Bates P.A."/>
            <person name="Depledge D.P."/>
            <person name="Harris D."/>
            <person name="Her Y."/>
            <person name="Herzyk P."/>
            <person name="Imamura H."/>
            <person name="Otto T.D."/>
            <person name="Sanders M."/>
            <person name="Seeger K."/>
            <person name="Dujardin J.C."/>
            <person name="Berriman M."/>
            <person name="Smith D.F."/>
            <person name="Hertz-Fowler C."/>
            <person name="Mottram J.C."/>
        </authorList>
    </citation>
    <scope>NUCLEOTIDE SEQUENCE [LARGE SCALE GENOMIC DNA]</scope>
    <source>
        <strain evidence="3">MHOM/IL/81/Friedlin</strain>
    </source>
</reference>
<proteinExistence type="predicted"/>
<dbReference type="HOGENOM" id="CLU_374060_0_0_1"/>
<dbReference type="Proteomes" id="UP000000542">
    <property type="component" value="Chromosome 28"/>
</dbReference>